<organism evidence="2 3">
    <name type="scientific">Funiculus sociatus GB2-A5</name>
    <dbReference type="NCBI Taxonomy" id="2933946"/>
    <lineage>
        <taxon>Bacteria</taxon>
        <taxon>Bacillati</taxon>
        <taxon>Cyanobacteriota</taxon>
        <taxon>Cyanophyceae</taxon>
        <taxon>Coleofasciculales</taxon>
        <taxon>Coleofasciculaceae</taxon>
        <taxon>Funiculus</taxon>
    </lineage>
</organism>
<proteinExistence type="predicted"/>
<evidence type="ECO:0000313" key="3">
    <source>
        <dbReference type="Proteomes" id="UP001442494"/>
    </source>
</evidence>
<dbReference type="Proteomes" id="UP001442494">
    <property type="component" value="Unassembled WGS sequence"/>
</dbReference>
<sequence>MAQVSVATLLLLGFSLFATATRAQEHPTITRLVMRDRTITVTSDSNGLLYSVSTKDGTVLNANLREEQLQAKYPDVYENVRPAIASDKVTDSVIPWAGM</sequence>
<name>A0ABV0JTS7_9CYAN</name>
<evidence type="ECO:0000256" key="1">
    <source>
        <dbReference type="SAM" id="SignalP"/>
    </source>
</evidence>
<dbReference type="RefSeq" id="WP_190423674.1">
    <property type="nucleotide sequence ID" value="NZ_JAMPKK010000037.1"/>
</dbReference>
<protein>
    <submittedName>
        <fullName evidence="2">Uncharacterized protein</fullName>
    </submittedName>
</protein>
<evidence type="ECO:0000313" key="2">
    <source>
        <dbReference type="EMBL" id="MEP0866076.1"/>
    </source>
</evidence>
<keyword evidence="3" id="KW-1185">Reference proteome</keyword>
<comment type="caution">
    <text evidence="2">The sequence shown here is derived from an EMBL/GenBank/DDBJ whole genome shotgun (WGS) entry which is preliminary data.</text>
</comment>
<feature type="signal peptide" evidence="1">
    <location>
        <begin position="1"/>
        <end position="20"/>
    </location>
</feature>
<accession>A0ABV0JTS7</accession>
<keyword evidence="1" id="KW-0732">Signal</keyword>
<dbReference type="EMBL" id="JAMPKK010000037">
    <property type="protein sequence ID" value="MEP0866076.1"/>
    <property type="molecule type" value="Genomic_DNA"/>
</dbReference>
<reference evidence="2 3" key="1">
    <citation type="submission" date="2022-04" db="EMBL/GenBank/DDBJ databases">
        <title>Positive selection, recombination, and allopatry shape intraspecific diversity of widespread and dominant cyanobacteria.</title>
        <authorList>
            <person name="Wei J."/>
            <person name="Shu W."/>
            <person name="Hu C."/>
        </authorList>
    </citation>
    <scope>NUCLEOTIDE SEQUENCE [LARGE SCALE GENOMIC DNA]</scope>
    <source>
        <strain evidence="2 3">GB2-A5</strain>
    </source>
</reference>
<feature type="chain" id="PRO_5047457610" evidence="1">
    <location>
        <begin position="21"/>
        <end position="99"/>
    </location>
</feature>
<gene>
    <name evidence="2" type="ORF">NDI37_16550</name>
</gene>